<dbReference type="Pfam" id="PF12796">
    <property type="entry name" value="Ank_2"/>
    <property type="match status" value="2"/>
</dbReference>
<name>W4GAP6_APHAT</name>
<dbReference type="GO" id="GO:0005737">
    <property type="term" value="C:cytoplasm"/>
    <property type="evidence" value="ECO:0007669"/>
    <property type="project" value="TreeGrafter"/>
</dbReference>
<dbReference type="Gene3D" id="2.30.42.10">
    <property type="match status" value="3"/>
</dbReference>
<dbReference type="GO" id="GO:0070682">
    <property type="term" value="P:proteasome regulatory particle assembly"/>
    <property type="evidence" value="ECO:0007669"/>
    <property type="project" value="InterPro"/>
</dbReference>
<dbReference type="STRING" id="112090.W4GAP6"/>
<gene>
    <name evidence="4" type="ORF">H257_09968</name>
</gene>
<dbReference type="PROSITE" id="PS50297">
    <property type="entry name" value="ANK_REP_REGION"/>
    <property type="match status" value="2"/>
</dbReference>
<dbReference type="Pfam" id="PF00023">
    <property type="entry name" value="Ank"/>
    <property type="match status" value="1"/>
</dbReference>
<evidence type="ECO:0000256" key="2">
    <source>
        <dbReference type="PROSITE-ProRule" id="PRU00023"/>
    </source>
</evidence>
<feature type="repeat" description="ANK" evidence="2">
    <location>
        <begin position="1813"/>
        <end position="1845"/>
    </location>
</feature>
<feature type="compositionally biased region" description="Basic and acidic residues" evidence="3">
    <location>
        <begin position="937"/>
        <end position="952"/>
    </location>
</feature>
<dbReference type="OrthoDB" id="72325at2759"/>
<keyword evidence="2" id="KW-0040">ANK repeat</keyword>
<dbReference type="Gene3D" id="1.25.40.20">
    <property type="entry name" value="Ankyrin repeat-containing domain"/>
    <property type="match status" value="1"/>
</dbReference>
<feature type="region of interest" description="Disordered" evidence="3">
    <location>
        <begin position="116"/>
        <end position="144"/>
    </location>
</feature>
<dbReference type="VEuPathDB" id="FungiDB:H257_09968"/>
<dbReference type="PANTHER" id="PTHR12651">
    <property type="entry name" value="26S PROTEASOME NON-ATPASE REGULATORY SUBUNIT 9"/>
    <property type="match status" value="1"/>
</dbReference>
<dbReference type="RefSeq" id="XP_009834666.1">
    <property type="nucleotide sequence ID" value="XM_009836364.1"/>
</dbReference>
<dbReference type="PANTHER" id="PTHR12651:SF1">
    <property type="entry name" value="26S PROTEASOME NON-ATPASE REGULATORY SUBUNIT 9"/>
    <property type="match status" value="1"/>
</dbReference>
<dbReference type="InterPro" id="IPR036034">
    <property type="entry name" value="PDZ_sf"/>
</dbReference>
<feature type="non-terminal residue" evidence="4">
    <location>
        <position position="1"/>
    </location>
</feature>
<feature type="compositionally biased region" description="Polar residues" evidence="3">
    <location>
        <begin position="670"/>
        <end position="681"/>
    </location>
</feature>
<dbReference type="InterPro" id="IPR035269">
    <property type="entry name" value="PSMD9"/>
</dbReference>
<keyword evidence="1" id="KW-0143">Chaperone</keyword>
<feature type="region of interest" description="Disordered" evidence="3">
    <location>
        <begin position="258"/>
        <end position="282"/>
    </location>
</feature>
<feature type="region of interest" description="Disordered" evidence="3">
    <location>
        <begin position="657"/>
        <end position="681"/>
    </location>
</feature>
<proteinExistence type="predicted"/>
<dbReference type="FunFam" id="2.30.42.10:FF:000107">
    <property type="entry name" value="26S proteasome non-ATPase regulatory subunit 9"/>
    <property type="match status" value="1"/>
</dbReference>
<dbReference type="PROSITE" id="PS50088">
    <property type="entry name" value="ANK_REPEAT"/>
    <property type="match status" value="2"/>
</dbReference>
<feature type="repeat" description="ANK" evidence="2">
    <location>
        <begin position="1910"/>
        <end position="1942"/>
    </location>
</feature>
<dbReference type="SUPFAM" id="SSF48403">
    <property type="entry name" value="Ankyrin repeat"/>
    <property type="match status" value="1"/>
</dbReference>
<protein>
    <submittedName>
        <fullName evidence="4">Uncharacterized protein</fullName>
    </submittedName>
</protein>
<feature type="region of interest" description="Disordered" evidence="3">
    <location>
        <begin position="926"/>
        <end position="954"/>
    </location>
</feature>
<dbReference type="SUPFAM" id="SSF50156">
    <property type="entry name" value="PDZ domain-like"/>
    <property type="match status" value="2"/>
</dbReference>
<dbReference type="SMART" id="SM00248">
    <property type="entry name" value="ANK"/>
    <property type="match status" value="5"/>
</dbReference>
<organism evidence="4">
    <name type="scientific">Aphanomyces astaci</name>
    <name type="common">Crayfish plague agent</name>
    <dbReference type="NCBI Taxonomy" id="112090"/>
    <lineage>
        <taxon>Eukaryota</taxon>
        <taxon>Sar</taxon>
        <taxon>Stramenopiles</taxon>
        <taxon>Oomycota</taxon>
        <taxon>Saprolegniomycetes</taxon>
        <taxon>Saprolegniales</taxon>
        <taxon>Verrucalvaceae</taxon>
        <taxon>Aphanomyces</taxon>
    </lineage>
</organism>
<dbReference type="EMBL" id="KI913138">
    <property type="protein sequence ID" value="ETV76023.1"/>
    <property type="molecule type" value="Genomic_DNA"/>
</dbReference>
<dbReference type="GeneID" id="20811964"/>
<dbReference type="InterPro" id="IPR036770">
    <property type="entry name" value="Ankyrin_rpt-contain_sf"/>
</dbReference>
<feature type="compositionally biased region" description="Basic and acidic residues" evidence="3">
    <location>
        <begin position="24"/>
        <end position="37"/>
    </location>
</feature>
<accession>W4GAP6</accession>
<evidence type="ECO:0000256" key="3">
    <source>
        <dbReference type="SAM" id="MobiDB-lite"/>
    </source>
</evidence>
<feature type="region of interest" description="Disordered" evidence="3">
    <location>
        <begin position="863"/>
        <end position="884"/>
    </location>
</feature>
<dbReference type="InterPro" id="IPR002110">
    <property type="entry name" value="Ankyrin_rpt"/>
</dbReference>
<sequence>MMRQVNVESAMASSADNAVSAGQNHRERLQQESRRRAEVACMEKEDYTFTQEGVDRLKRQEARLTMQEEDKHMRKLMKDEAARVYQALEKERRRVEAEERQVLLDKHKIEMEALKAKQDAENDRKQQDREARMRKMKEASDRKAREEYLANEAVKKAVLEKERQAQQEQMERLHMEIEDDAERGRMQKAAEDALVQAKVAAEEAKWKAWEEAEAAREASEQAARRAQMAAQYEEDKKRRMELHRLRKETENRLKRIEAMDHPTSLPPPSSPPKGNDPPAKSVPKIGSFCLNPSVDKPPVGEFKDVALLTKEQLRDEHNTCVVLKKSIKQDIVSWCDAFQAKLNRPPTLEEKTEIQQLYKRYSDVEAHLRLVKHRLEGLVADDKAKKAQHSSAFHQLSAAASTSPSATTIHKADTPGVLLKSTPSQQQLNAMMDTSNATPSSPPELDILSHRKKHIKQEIQDWCTHFQQQHGHPPTVADKKDVQGMYEEYATLDAKIKTLKYSSAESVLVAAVPLAANLSIDDLVGLVHDALDSPTPLPPRDLAQRILAIHEAMDGQKCSAFLKVDGVESESPAAHAGLQVGDVVGRFGSVVKAPTATHSTLIRQVVTVVNARVGKGVSISLQRGSSTWRHLVLKPQKWKGKGLLGCVLQPYEPPPLNLSVPTQPAPRAPQNDQAHTSTSGAPQNDLAAFEALCVPVPVDPIPLPLGDLIVWHHKLLDAIDTVSSPAFVCPKEGAVDTLRCHMDATISQLIDHMQRHMIAMNAIPFVKVECVEVDSPAAFAGLLAGDLLGRVGSVMYYTGATHATLIKDMVGLVNERTNRGISISLLRGSRTWLPLVLRPHKWKGQGLLGCILHPFDAPERAKKHASSLKLSPTATQPIPPEPRLLATVDTQPIPMSQKQPDEPAPEPPAVHEARTLLEPEPLLLRKDTEVPQSTEDATAKDTEPAVEMKEEDPPSAPLAEISQFLLEANNVVAELPVAQHESSPGILSKMERLEVDDARLVRDDSVSPSLANESSIAVVAMSTCERDGLGQCAVEVTTALSASVQSEIAQSMESLPPTADNEGVLEPLVEAARIPDPQPNVFPGEDIPTNPEGKTAERSVLQEEAIAQNTTVELRGEATLRCDDVCHNEDGVQDDHPPPPSEPSEAVVEVFEPVVAPRVASTQEEQLDTLIPPLCQGEAPSAPSVAAVDSSTHDDNCEQLILMNESTCDGDTVAPLPGPSAASNQHEDNLDRILSEKYSDRVSTMDTSTDDTPALGSTDVLAVVSDKVAVVDYYFPVEAFGIFEEISGDAALAGLEDNDYLVWFDGMALYSSGVSPPTAISSTARLDAFSNITVFPLRLLVSRWSVDVLQYESFEVKLESWDGVGLVLPIEHVATNNNNDDIIGLIPSGTTTGDEATASPPVGVDHGGAFAQVNAVYDNSPADNGGLMAGDLVFWVTDLPTFPTLDSVSDWIGTMYSASLAVEMHVYRYSSDEARYDELVLQIQPDRWCAPQLQLSSAVRRNVELLGVDLIYFDIAAPQVIYPPFLLVEHVIAGSPAADAGLVAGDWIGKLGQLTAVATTTTSLDDDLIGQVHLYIDKAMPVQVGRYDSTSRSMQSFDVTLRPQSWAGDGLIGCQLTPWAPQDMTPFLVVQSLPSSSLADPALEDGDLILRLGDHVHDHSMQDVSHSIDVHDTGGLLLVLQRWDPTDMAYKTFPVVVATTPHHVTVWTLDSVDFIGWHCVVYEAYWAQYEETHPAELPCKECWATAFSTVAHAAAYAGHDPCLRYLGEYFDVFVADTLGRTPLFFACYANQVECIQLLLALDYSNLKESIDSNGDTPLHAATSGGALAAIALLLQAGCNPEPINYSGMRPVHIAPSADTLQALASGQADLLALDGCGRMALSYACMAGDDASVRYLAGECAEFIDYPDPEGETPLHFAVVGGYLPCVQAIVEASSKYILRPNKAAKTALDVAKERSQWEIATYLEQTCGVDDTVPP</sequence>
<dbReference type="Gene3D" id="1.10.10.1460">
    <property type="match status" value="1"/>
</dbReference>
<feature type="compositionally biased region" description="Polar residues" evidence="3">
    <location>
        <begin position="11"/>
        <end position="23"/>
    </location>
</feature>
<evidence type="ECO:0000256" key="1">
    <source>
        <dbReference type="ARBA" id="ARBA00023186"/>
    </source>
</evidence>
<feature type="region of interest" description="Disordered" evidence="3">
    <location>
        <begin position="1"/>
        <end position="37"/>
    </location>
</feature>
<evidence type="ECO:0000313" key="4">
    <source>
        <dbReference type="EMBL" id="ETV76023.1"/>
    </source>
</evidence>
<dbReference type="GO" id="GO:0005634">
    <property type="term" value="C:nucleus"/>
    <property type="evidence" value="ECO:0007669"/>
    <property type="project" value="TreeGrafter"/>
</dbReference>
<reference evidence="4" key="1">
    <citation type="submission" date="2013-12" db="EMBL/GenBank/DDBJ databases">
        <title>The Genome Sequence of Aphanomyces astaci APO3.</title>
        <authorList>
            <consortium name="The Broad Institute Genomics Platform"/>
            <person name="Russ C."/>
            <person name="Tyler B."/>
            <person name="van West P."/>
            <person name="Dieguez-Uribeondo J."/>
            <person name="Young S.K."/>
            <person name="Zeng Q."/>
            <person name="Gargeya S."/>
            <person name="Fitzgerald M."/>
            <person name="Abouelleil A."/>
            <person name="Alvarado L."/>
            <person name="Chapman S.B."/>
            <person name="Gainer-Dewar J."/>
            <person name="Goldberg J."/>
            <person name="Griggs A."/>
            <person name="Gujja S."/>
            <person name="Hansen M."/>
            <person name="Howarth C."/>
            <person name="Imamovic A."/>
            <person name="Ireland A."/>
            <person name="Larimer J."/>
            <person name="McCowan C."/>
            <person name="Murphy C."/>
            <person name="Pearson M."/>
            <person name="Poon T.W."/>
            <person name="Priest M."/>
            <person name="Roberts A."/>
            <person name="Saif S."/>
            <person name="Shea T."/>
            <person name="Sykes S."/>
            <person name="Wortman J."/>
            <person name="Nusbaum C."/>
            <person name="Birren B."/>
        </authorList>
    </citation>
    <scope>NUCLEOTIDE SEQUENCE [LARGE SCALE GENOMIC DNA]</scope>
    <source>
        <strain evidence="4">APO3</strain>
    </source>
</reference>
<feature type="compositionally biased region" description="Pro residues" evidence="3">
    <location>
        <begin position="264"/>
        <end position="275"/>
    </location>
</feature>